<dbReference type="EMBL" id="CP029543">
    <property type="protein sequence ID" value="AWV48767.1"/>
    <property type="molecule type" value="Genomic_DNA"/>
</dbReference>
<evidence type="ECO:0000313" key="2">
    <source>
        <dbReference type="Proteomes" id="UP000249682"/>
    </source>
</evidence>
<organism evidence="1 2">
    <name type="scientific">Mycobacterium leprae</name>
    <dbReference type="NCBI Taxonomy" id="1769"/>
    <lineage>
        <taxon>Bacteria</taxon>
        <taxon>Bacillati</taxon>
        <taxon>Actinomycetota</taxon>
        <taxon>Actinomycetes</taxon>
        <taxon>Mycobacteriales</taxon>
        <taxon>Mycobacteriaceae</taxon>
        <taxon>Mycobacterium</taxon>
    </lineage>
</organism>
<proteinExistence type="predicted"/>
<reference evidence="1 2" key="1">
    <citation type="submission" date="2018-05" db="EMBL/GenBank/DDBJ databases">
        <title>Evolution of small genomes with special reference to Mycobacterium leprae.</title>
        <authorList>
            <person name="Mohanty P.S."/>
            <person name="Bansal A.K."/>
            <person name="Gupta U.D."/>
            <person name="Naaz F."/>
            <person name="Dwivedi V.D."/>
            <person name="Singh H."/>
            <person name="Gupta G."/>
            <person name="Sharma S."/>
            <person name="Arora M."/>
        </authorList>
    </citation>
    <scope>NUCLEOTIDE SEQUENCE [LARGE SCALE GENOMIC DNA]</scope>
    <source>
        <strain evidence="1 2">MRHRU-235-G</strain>
    </source>
</reference>
<name>A0AAD2JE20_MYCLR</name>
<dbReference type="RefSeq" id="WP_041323460.1">
    <property type="nucleotide sequence ID" value="NZ_CP029543.1"/>
</dbReference>
<accession>A0AAD2JE20</accession>
<sequence>MSYLVTPAQLVPGPETEVGSLIARKIEVSTAKRRSPGSLPGVKVVERIVALGGNSCELSTDYYLRGGVVADNDRSGVAGYASVDPLNPIE</sequence>
<gene>
    <name evidence="1" type="ORF">DIJ64_13965</name>
</gene>
<evidence type="ECO:0000313" key="1">
    <source>
        <dbReference type="EMBL" id="AWV48767.1"/>
    </source>
</evidence>
<dbReference type="AlphaFoldDB" id="A0AAD2JE20"/>
<protein>
    <submittedName>
        <fullName evidence="1">Uncharacterized protein</fullName>
    </submittedName>
</protein>
<dbReference type="Proteomes" id="UP000249682">
    <property type="component" value="Chromosome"/>
</dbReference>